<dbReference type="PANTHER" id="PTHR14187">
    <property type="entry name" value="ALPHA KINASE/ELONGATION FACTOR 2 KINASE"/>
    <property type="match status" value="1"/>
</dbReference>
<proteinExistence type="predicted"/>
<keyword evidence="2" id="KW-1185">Reference proteome</keyword>
<accession>C7YKX8</accession>
<dbReference type="CDD" id="cd10170">
    <property type="entry name" value="ASKHA_NBD_HSP70"/>
    <property type="match status" value="1"/>
</dbReference>
<name>C7YKX8_FUSV7</name>
<dbReference type="Proteomes" id="UP000005206">
    <property type="component" value="Chromosome 3"/>
</dbReference>
<evidence type="ECO:0000313" key="2">
    <source>
        <dbReference type="Proteomes" id="UP000005206"/>
    </source>
</evidence>
<dbReference type="HOGENOM" id="CLU_009958_3_0_1"/>
<dbReference type="AlphaFoldDB" id="C7YKX8"/>
<dbReference type="OrthoDB" id="5087578at2759"/>
<gene>
    <name evidence="1" type="ORF">NECHADRAFT_77331</name>
</gene>
<protein>
    <submittedName>
        <fullName evidence="1">Uncharacterized protein</fullName>
    </submittedName>
</protein>
<dbReference type="InParanoid" id="C7YKX8"/>
<dbReference type="KEGG" id="nhe:NECHADRAFT_77331"/>
<dbReference type="PANTHER" id="PTHR14187:SF5">
    <property type="entry name" value="HEAT SHOCK 70 KDA PROTEIN 12A"/>
    <property type="match status" value="1"/>
</dbReference>
<dbReference type="STRING" id="660122.C7YKX8"/>
<dbReference type="RefSeq" id="XP_003052409.1">
    <property type="nucleotide sequence ID" value="XM_003052363.1"/>
</dbReference>
<dbReference type="eggNOG" id="KOG0101">
    <property type="taxonomic scope" value="Eukaryota"/>
</dbReference>
<dbReference type="EMBL" id="GG698897">
    <property type="protein sequence ID" value="EEU46696.1"/>
    <property type="molecule type" value="Genomic_DNA"/>
</dbReference>
<sequence length="649" mass="72532">MAFDLIVGIDFGMSGTGVAYHQPGTAPDPTKIDDVTYLMWGIDKTIEKVPTRLVYTQDGHRRELISWGTDIPADNKAILVEEWFKTKFGEPDADQAKVEKLFLDYLSRLHSELARRFTRDVLSGKPWAEANVAVYLSAPSIWDAAMVGRFKALVEDAGFGQAQNAVHGSGVRTVDVSLVEPQATAALHLCTKNTPVKFNVRSPKLCRSMLADNCCLERTDFSLLRVKNDERGASRLDEESPVHGGRIGSSYIDQELQTRIVEVIQPHSHLFNCKVEKVAWSMRSSDAFQEAKHLFGTDEAQPGIPVPHLKDPGSSLGDRIQDGLLIDIQQHYLLLSGGLGSSAYVQKKLGEFCTKEDRLKNTRVIVSRHPRMAVSMGLVFDAVSNRSLLAEVCCRNSFGLVFRMPNDNSLVSRWTAKLKGFKLWGLRRKQDPLTSGVNWFIQQDDKIVNGEEKSYTYKACFKAGGPRVCDIEIIASSNETQLSSEKDHPQSRILMHVDFKHSTPFTKSTTWRRESYVTFAFSVKATIEPAEVKFRCARGRSSRYRGYLDTKDKVSGNIRFLFRLLDNVQGKTVCFYLELSTTYPTAVLNRVGLATSREITSARAELLFSGSSSCKEHLSSTLRVPAGERIQNRGNLKFGSSSLTCYPSQ</sequence>
<dbReference type="Gene3D" id="3.30.420.40">
    <property type="match status" value="1"/>
</dbReference>
<dbReference type="VEuPathDB" id="FungiDB:NECHADRAFT_77331"/>
<dbReference type="GeneID" id="9671400"/>
<reference evidence="1 2" key="1">
    <citation type="journal article" date="2009" name="PLoS Genet.">
        <title>The genome of Nectria haematococca: contribution of supernumerary chromosomes to gene expansion.</title>
        <authorList>
            <person name="Coleman J.J."/>
            <person name="Rounsley S.D."/>
            <person name="Rodriguez-Carres M."/>
            <person name="Kuo A."/>
            <person name="Wasmann C.C."/>
            <person name="Grimwood J."/>
            <person name="Schmutz J."/>
            <person name="Taga M."/>
            <person name="White G.J."/>
            <person name="Zhou S."/>
            <person name="Schwartz D.C."/>
            <person name="Freitag M."/>
            <person name="Ma L.J."/>
            <person name="Danchin E.G."/>
            <person name="Henrissat B."/>
            <person name="Coutinho P.M."/>
            <person name="Nelson D.R."/>
            <person name="Straney D."/>
            <person name="Napoli C.A."/>
            <person name="Barker B.M."/>
            <person name="Gribskov M."/>
            <person name="Rep M."/>
            <person name="Kroken S."/>
            <person name="Molnar I."/>
            <person name="Rensing C."/>
            <person name="Kennell J.C."/>
            <person name="Zamora J."/>
            <person name="Farman M.L."/>
            <person name="Selker E.U."/>
            <person name="Salamov A."/>
            <person name="Shapiro H."/>
            <person name="Pangilinan J."/>
            <person name="Lindquist E."/>
            <person name="Lamers C."/>
            <person name="Grigoriev I.V."/>
            <person name="Geiser D.M."/>
            <person name="Covert S.F."/>
            <person name="Temporini E."/>
            <person name="Vanetten H.D."/>
        </authorList>
    </citation>
    <scope>NUCLEOTIDE SEQUENCE [LARGE SCALE GENOMIC DNA]</scope>
    <source>
        <strain evidence="2">ATCC MYA-4622 / CBS 123669 / FGSC 9596 / NRRL 45880 / 77-13-4</strain>
    </source>
</reference>
<organism evidence="1 2">
    <name type="scientific">Fusarium vanettenii (strain ATCC MYA-4622 / CBS 123669 / FGSC 9596 / NRRL 45880 / 77-13-4)</name>
    <name type="common">Fusarium solani subsp. pisi</name>
    <dbReference type="NCBI Taxonomy" id="660122"/>
    <lineage>
        <taxon>Eukaryota</taxon>
        <taxon>Fungi</taxon>
        <taxon>Dikarya</taxon>
        <taxon>Ascomycota</taxon>
        <taxon>Pezizomycotina</taxon>
        <taxon>Sordariomycetes</taxon>
        <taxon>Hypocreomycetidae</taxon>
        <taxon>Hypocreales</taxon>
        <taxon>Nectriaceae</taxon>
        <taxon>Fusarium</taxon>
        <taxon>Fusarium solani species complex</taxon>
        <taxon>Fusarium vanettenii</taxon>
    </lineage>
</organism>
<dbReference type="OMA" id="ICRIFSM"/>
<evidence type="ECO:0000313" key="1">
    <source>
        <dbReference type="EMBL" id="EEU46696.1"/>
    </source>
</evidence>